<organism evidence="2 3">
    <name type="scientific">Muraenolepis orangiensis</name>
    <name type="common">Patagonian moray cod</name>
    <dbReference type="NCBI Taxonomy" id="630683"/>
    <lineage>
        <taxon>Eukaryota</taxon>
        <taxon>Metazoa</taxon>
        <taxon>Chordata</taxon>
        <taxon>Craniata</taxon>
        <taxon>Vertebrata</taxon>
        <taxon>Euteleostomi</taxon>
        <taxon>Actinopterygii</taxon>
        <taxon>Neopterygii</taxon>
        <taxon>Teleostei</taxon>
        <taxon>Neoteleostei</taxon>
        <taxon>Acanthomorphata</taxon>
        <taxon>Zeiogadaria</taxon>
        <taxon>Gadariae</taxon>
        <taxon>Gadiformes</taxon>
        <taxon>Muraenolepidoidei</taxon>
        <taxon>Muraenolepididae</taxon>
        <taxon>Muraenolepis</taxon>
    </lineage>
</organism>
<feature type="compositionally biased region" description="Basic and acidic residues" evidence="1">
    <location>
        <begin position="1"/>
        <end position="14"/>
    </location>
</feature>
<feature type="region of interest" description="Disordered" evidence="1">
    <location>
        <begin position="31"/>
        <end position="67"/>
    </location>
</feature>
<dbReference type="AlphaFoldDB" id="A0A9Q0DKB2"/>
<reference evidence="2" key="1">
    <citation type="submission" date="2022-07" db="EMBL/GenBank/DDBJ databases">
        <title>Chromosome-level genome of Muraenolepis orangiensis.</title>
        <authorList>
            <person name="Kim J."/>
        </authorList>
    </citation>
    <scope>NUCLEOTIDE SEQUENCE</scope>
    <source>
        <strain evidence="2">KU_S4_2022</strain>
        <tissue evidence="2">Muscle</tissue>
    </source>
</reference>
<evidence type="ECO:0000313" key="3">
    <source>
        <dbReference type="Proteomes" id="UP001148018"/>
    </source>
</evidence>
<feature type="region of interest" description="Disordered" evidence="1">
    <location>
        <begin position="1"/>
        <end position="20"/>
    </location>
</feature>
<dbReference type="EMBL" id="JANIIK010000115">
    <property type="protein sequence ID" value="KAJ3589852.1"/>
    <property type="molecule type" value="Genomic_DNA"/>
</dbReference>
<protein>
    <submittedName>
        <fullName evidence="2">Uncharacterized protein</fullName>
    </submittedName>
</protein>
<comment type="caution">
    <text evidence="2">The sequence shown here is derived from an EMBL/GenBank/DDBJ whole genome shotgun (WGS) entry which is preliminary data.</text>
</comment>
<evidence type="ECO:0000313" key="2">
    <source>
        <dbReference type="EMBL" id="KAJ3589852.1"/>
    </source>
</evidence>
<proteinExistence type="predicted"/>
<name>A0A9Q0DKB2_9TELE</name>
<gene>
    <name evidence="2" type="ORF">NHX12_010693</name>
</gene>
<dbReference type="OrthoDB" id="8962388at2759"/>
<accession>A0A9Q0DKB2</accession>
<evidence type="ECO:0000256" key="1">
    <source>
        <dbReference type="SAM" id="MobiDB-lite"/>
    </source>
</evidence>
<keyword evidence="3" id="KW-1185">Reference proteome</keyword>
<sequence length="67" mass="7203">MPSEAVKEGKEPDPGRSVSVMSTLSYRKRSNLKDSFGGTGDGSSLFSVLKERPDDPDLATLRKTAMA</sequence>
<dbReference type="Proteomes" id="UP001148018">
    <property type="component" value="Unassembled WGS sequence"/>
</dbReference>